<dbReference type="VEuPathDB" id="VectorBase:AALB20_030119"/>
<proteinExistence type="inferred from homology"/>
<evidence type="ECO:0000256" key="15">
    <source>
        <dbReference type="RuleBase" id="RU000461"/>
    </source>
</evidence>
<dbReference type="PRINTS" id="PR00463">
    <property type="entry name" value="EP450I"/>
</dbReference>
<dbReference type="OrthoDB" id="2789670at2759"/>
<dbReference type="InterPro" id="IPR050476">
    <property type="entry name" value="Insect_CytP450_Detox"/>
</dbReference>
<keyword evidence="18" id="KW-1185">Reference proteome</keyword>
<comment type="cofactor">
    <cofactor evidence="1 14">
        <name>heme</name>
        <dbReference type="ChEBI" id="CHEBI:30413"/>
    </cofactor>
</comment>
<dbReference type="Proteomes" id="UP000069272">
    <property type="component" value="Chromosome 3R"/>
</dbReference>
<evidence type="ECO:0000256" key="3">
    <source>
        <dbReference type="ARBA" id="ARBA00004174"/>
    </source>
</evidence>
<evidence type="ECO:0000313" key="18">
    <source>
        <dbReference type="Proteomes" id="UP000069272"/>
    </source>
</evidence>
<evidence type="ECO:0000256" key="12">
    <source>
        <dbReference type="ARBA" id="ARBA00023033"/>
    </source>
</evidence>
<dbReference type="InterPro" id="IPR002401">
    <property type="entry name" value="Cyt_P450_E_grp-I"/>
</dbReference>
<evidence type="ECO:0000256" key="6">
    <source>
        <dbReference type="ARBA" id="ARBA00022617"/>
    </source>
</evidence>
<dbReference type="STRING" id="7167.A0A182G073"/>
<dbReference type="AlphaFoldDB" id="A0A182G073"/>
<evidence type="ECO:0000256" key="7">
    <source>
        <dbReference type="ARBA" id="ARBA00022723"/>
    </source>
</evidence>
<reference evidence="17" key="2">
    <citation type="submission" date="2022-08" db="UniProtKB">
        <authorList>
            <consortium name="EnsemblMetazoa"/>
        </authorList>
    </citation>
    <scope>IDENTIFICATION</scope>
    <source>
        <strain evidence="17">STECLA/ALBI9_A</strain>
    </source>
</reference>
<keyword evidence="7 14" id="KW-0479">Metal-binding</keyword>
<comment type="similarity">
    <text evidence="5 15">Belongs to the cytochrome P450 family.</text>
</comment>
<evidence type="ECO:0000256" key="1">
    <source>
        <dbReference type="ARBA" id="ARBA00001971"/>
    </source>
</evidence>
<reference evidence="17 18" key="1">
    <citation type="journal article" date="2017" name="G3 (Bethesda)">
        <title>The Physical Genome Mapping of Anopheles albimanus Corrected Scaffold Misassemblies and Identified Interarm Rearrangements in Genus Anopheles.</title>
        <authorList>
            <person name="Artemov G.N."/>
            <person name="Peery A.N."/>
            <person name="Jiang X."/>
            <person name="Tu Z."/>
            <person name="Stegniy V.N."/>
            <person name="Sharakhova M.V."/>
            <person name="Sharakhov I.V."/>
        </authorList>
    </citation>
    <scope>NUCLEOTIDE SEQUENCE [LARGE SCALE GENOMIC DNA]</scope>
    <source>
        <strain evidence="17 18">ALBI9_A</strain>
    </source>
</reference>
<evidence type="ECO:0000256" key="9">
    <source>
        <dbReference type="ARBA" id="ARBA00022848"/>
    </source>
</evidence>
<keyword evidence="12 15" id="KW-0503">Monooxygenase</keyword>
<keyword evidence="10 15" id="KW-0560">Oxidoreductase</keyword>
<feature type="region of interest" description="Disordered" evidence="16">
    <location>
        <begin position="290"/>
        <end position="315"/>
    </location>
</feature>
<dbReference type="FunFam" id="1.10.630.10:FF:000042">
    <property type="entry name" value="Cytochrome P450"/>
    <property type="match status" value="1"/>
</dbReference>
<dbReference type="Pfam" id="PF00067">
    <property type="entry name" value="p450"/>
    <property type="match status" value="1"/>
</dbReference>
<dbReference type="GO" id="GO:0004497">
    <property type="term" value="F:monooxygenase activity"/>
    <property type="evidence" value="ECO:0007669"/>
    <property type="project" value="UniProtKB-KW"/>
</dbReference>
<dbReference type="PRINTS" id="PR00385">
    <property type="entry name" value="P450"/>
</dbReference>
<dbReference type="InterPro" id="IPR036396">
    <property type="entry name" value="Cyt_P450_sf"/>
</dbReference>
<evidence type="ECO:0000256" key="13">
    <source>
        <dbReference type="ARBA" id="ARBA00023136"/>
    </source>
</evidence>
<dbReference type="KEGG" id="aali:118464703"/>
<dbReference type="GO" id="GO:0005789">
    <property type="term" value="C:endoplasmic reticulum membrane"/>
    <property type="evidence" value="ECO:0007669"/>
    <property type="project" value="UniProtKB-SubCell"/>
</dbReference>
<keyword evidence="8" id="KW-0256">Endoplasmic reticulum</keyword>
<evidence type="ECO:0000256" key="8">
    <source>
        <dbReference type="ARBA" id="ARBA00022824"/>
    </source>
</evidence>
<dbReference type="CDD" id="cd11056">
    <property type="entry name" value="CYP6-like"/>
    <property type="match status" value="1"/>
</dbReference>
<feature type="compositionally biased region" description="Basic and acidic residues" evidence="16">
    <location>
        <begin position="293"/>
        <end position="304"/>
    </location>
</feature>
<dbReference type="GO" id="GO:0005506">
    <property type="term" value="F:iron ion binding"/>
    <property type="evidence" value="ECO:0007669"/>
    <property type="project" value="InterPro"/>
</dbReference>
<evidence type="ECO:0000256" key="5">
    <source>
        <dbReference type="ARBA" id="ARBA00010617"/>
    </source>
</evidence>
<name>A0A182G073_ANOAL</name>
<comment type="function">
    <text evidence="2">May be involved in the metabolism of insect hormones and in the breakdown of synthetic insecticides.</text>
</comment>
<protein>
    <submittedName>
        <fullName evidence="17">Uncharacterized protein</fullName>
    </submittedName>
</protein>
<evidence type="ECO:0000256" key="10">
    <source>
        <dbReference type="ARBA" id="ARBA00023002"/>
    </source>
</evidence>
<evidence type="ECO:0000256" key="11">
    <source>
        <dbReference type="ARBA" id="ARBA00023004"/>
    </source>
</evidence>
<dbReference type="PANTHER" id="PTHR24292:SF54">
    <property type="entry name" value="CYP9F3-RELATED"/>
    <property type="match status" value="1"/>
</dbReference>
<keyword evidence="9" id="KW-0492">Microsome</keyword>
<sequence>MEISLLTLALVAGVIVLAYRYYTKNNFYFADKPIPSLKPDFPFGNMNALMLKKVTIFEHFRNLYNAFPTAKIYGMFNVRQPVYVVRDPELIKQITVKDFDHFADHMVTGLEDSDSDMLLANSLVSLRGQKWRDMRATLSPAFTGSKMRIMFELIAECGQSMVDHFRSEEARQAAGSGLQLEMKDVMSRFGNDVIGTAAFGIKVDSFREPENEFISMARSIMNQQSPVKVIKMMGFSLFPKLMSRLKIDFLSKEEDRFFRQTITETMRVRQEKGIFRPDMIELLMQAKKGSLKHQQEGEEKKSGTETEEGFATVEESQIGRRAHDRAWTDSELIAQAFIFFFAGYETVSWSISFALYELAVAEDIQRKLREEIDETEATLADGAVIDYEKLQSMRYMDMVVSETLRKWPFATVLNRECIRDYQYDDGAGNRFTIEKGSMLLMPFIGMHFDERYYAQPERFDPERFNEQNRKTIQSGTYLPFGSGPRNCIGSRFALMEVKVVLYYLLKHFRVTPCAKTQIPLRFKKTPSQLATEQGIWLQFSSRTRAP</sequence>
<dbReference type="SUPFAM" id="SSF48264">
    <property type="entry name" value="Cytochrome P450"/>
    <property type="match status" value="1"/>
</dbReference>
<keyword evidence="13" id="KW-0472">Membrane</keyword>
<dbReference type="Gene3D" id="1.10.630.10">
    <property type="entry name" value="Cytochrome P450"/>
    <property type="match status" value="1"/>
</dbReference>
<dbReference type="InterPro" id="IPR001128">
    <property type="entry name" value="Cyt_P450"/>
</dbReference>
<evidence type="ECO:0000313" key="17">
    <source>
        <dbReference type="EnsemblMetazoa" id="AALB015652-PA"/>
    </source>
</evidence>
<dbReference type="VEuPathDB" id="VectorBase:AALB015652"/>
<dbReference type="PROSITE" id="PS00086">
    <property type="entry name" value="CYTOCHROME_P450"/>
    <property type="match status" value="1"/>
</dbReference>
<dbReference type="GO" id="GO:0020037">
    <property type="term" value="F:heme binding"/>
    <property type="evidence" value="ECO:0007669"/>
    <property type="project" value="InterPro"/>
</dbReference>
<keyword evidence="11 14" id="KW-0408">Iron</keyword>
<dbReference type="InterPro" id="IPR017972">
    <property type="entry name" value="Cyt_P450_CS"/>
</dbReference>
<keyword evidence="6 14" id="KW-0349">Heme</keyword>
<dbReference type="PANTHER" id="PTHR24292">
    <property type="entry name" value="CYTOCHROME P450"/>
    <property type="match status" value="1"/>
</dbReference>
<evidence type="ECO:0000256" key="14">
    <source>
        <dbReference type="PIRSR" id="PIRSR602401-1"/>
    </source>
</evidence>
<comment type="subcellular location">
    <subcellularLocation>
        <location evidence="4">Endoplasmic reticulum membrane</location>
        <topology evidence="4">Peripheral membrane protein</topology>
    </subcellularLocation>
    <subcellularLocation>
        <location evidence="3">Microsome membrane</location>
        <topology evidence="3">Peripheral membrane protein</topology>
    </subcellularLocation>
</comment>
<dbReference type="GeneID" id="118464703"/>
<evidence type="ECO:0000256" key="16">
    <source>
        <dbReference type="SAM" id="MobiDB-lite"/>
    </source>
</evidence>
<dbReference type="RefSeq" id="XP_035788120.1">
    <property type="nucleotide sequence ID" value="XM_035932227.1"/>
</dbReference>
<dbReference type="GO" id="GO:0016705">
    <property type="term" value="F:oxidoreductase activity, acting on paired donors, with incorporation or reduction of molecular oxygen"/>
    <property type="evidence" value="ECO:0007669"/>
    <property type="project" value="InterPro"/>
</dbReference>
<evidence type="ECO:0000256" key="4">
    <source>
        <dbReference type="ARBA" id="ARBA00004406"/>
    </source>
</evidence>
<accession>A0A182G073</accession>
<dbReference type="EnsemblMetazoa" id="AALB015652-RA">
    <property type="protein sequence ID" value="AALB015652-PA"/>
    <property type="gene ID" value="AALB015652"/>
</dbReference>
<feature type="binding site" description="axial binding residue" evidence="14">
    <location>
        <position position="487"/>
    </location>
    <ligand>
        <name>heme</name>
        <dbReference type="ChEBI" id="CHEBI:30413"/>
    </ligand>
    <ligandPart>
        <name>Fe</name>
        <dbReference type="ChEBI" id="CHEBI:18248"/>
    </ligandPart>
</feature>
<evidence type="ECO:0000256" key="2">
    <source>
        <dbReference type="ARBA" id="ARBA00003690"/>
    </source>
</evidence>
<organism evidence="17 18">
    <name type="scientific">Anopheles albimanus</name>
    <name type="common">New world malaria mosquito</name>
    <dbReference type="NCBI Taxonomy" id="7167"/>
    <lineage>
        <taxon>Eukaryota</taxon>
        <taxon>Metazoa</taxon>
        <taxon>Ecdysozoa</taxon>
        <taxon>Arthropoda</taxon>
        <taxon>Hexapoda</taxon>
        <taxon>Insecta</taxon>
        <taxon>Pterygota</taxon>
        <taxon>Neoptera</taxon>
        <taxon>Endopterygota</taxon>
        <taxon>Diptera</taxon>
        <taxon>Nematocera</taxon>
        <taxon>Culicoidea</taxon>
        <taxon>Culicidae</taxon>
        <taxon>Anophelinae</taxon>
        <taxon>Anopheles</taxon>
    </lineage>
</organism>